<feature type="transmembrane region" description="Helical" evidence="1">
    <location>
        <begin position="21"/>
        <end position="38"/>
    </location>
</feature>
<reference evidence="2" key="1">
    <citation type="submission" date="2019-03" db="EMBL/GenBank/DDBJ databases">
        <title>Single cell metagenomics reveals metabolic interactions within the superorganism composed of flagellate Streblomastix strix and complex community of Bacteroidetes bacteria on its surface.</title>
        <authorList>
            <person name="Treitli S.C."/>
            <person name="Kolisko M."/>
            <person name="Husnik F."/>
            <person name="Keeling P."/>
            <person name="Hampl V."/>
        </authorList>
    </citation>
    <scope>NUCLEOTIDE SEQUENCE</scope>
    <source>
        <strain evidence="2">STM</strain>
    </source>
</reference>
<accession>A0A5J4QD04</accession>
<sequence length="126" mass="14729">MTRKTKLKILSDEIEQRYSNWIAQLMAIMMPWALYWIAGRASAKTVQVLSERVQEAAMDCPGAPFAWVADTYSDLHKNVILSLIDGLALLGWENGRHYVINREPPLEWRNRMYNVCTDWKNTMTFY</sequence>
<keyword evidence="1" id="KW-0472">Membrane</keyword>
<feature type="non-terminal residue" evidence="2">
    <location>
        <position position="126"/>
    </location>
</feature>
<proteinExistence type="predicted"/>
<evidence type="ECO:0000313" key="2">
    <source>
        <dbReference type="EMBL" id="KAA6318601.1"/>
    </source>
</evidence>
<dbReference type="EMBL" id="SNRY01004139">
    <property type="protein sequence ID" value="KAA6318601.1"/>
    <property type="molecule type" value="Genomic_DNA"/>
</dbReference>
<protein>
    <submittedName>
        <fullName evidence="2">Uncharacterized protein</fullName>
    </submittedName>
</protein>
<keyword evidence="1" id="KW-0812">Transmembrane</keyword>
<dbReference type="AlphaFoldDB" id="A0A5J4QD04"/>
<name>A0A5J4QD04_9ZZZZ</name>
<gene>
    <name evidence="2" type="ORF">EZS27_031409</name>
</gene>
<comment type="caution">
    <text evidence="2">The sequence shown here is derived from an EMBL/GenBank/DDBJ whole genome shotgun (WGS) entry which is preliminary data.</text>
</comment>
<evidence type="ECO:0000256" key="1">
    <source>
        <dbReference type="SAM" id="Phobius"/>
    </source>
</evidence>
<organism evidence="2">
    <name type="scientific">termite gut metagenome</name>
    <dbReference type="NCBI Taxonomy" id="433724"/>
    <lineage>
        <taxon>unclassified sequences</taxon>
        <taxon>metagenomes</taxon>
        <taxon>organismal metagenomes</taxon>
    </lineage>
</organism>
<keyword evidence="1" id="KW-1133">Transmembrane helix</keyword>